<evidence type="ECO:0000256" key="7">
    <source>
        <dbReference type="ARBA" id="ARBA00022792"/>
    </source>
</evidence>
<keyword evidence="7" id="KW-0999">Mitochondrion inner membrane</keyword>
<evidence type="ECO:0000256" key="14">
    <source>
        <dbReference type="ARBA" id="ARBA00063051"/>
    </source>
</evidence>
<comment type="subcellular location">
    <subcellularLocation>
        <location evidence="15">Mitochondrion inner membrane</location>
        <topology evidence="15">Multi-pass membrane protein</topology>
    </subcellularLocation>
    <subcellularLocation>
        <location evidence="1">Mitochondrion membrane</location>
        <topology evidence="1">Multi-pass membrane protein</topology>
    </subcellularLocation>
</comment>
<feature type="transmembrane region" description="Helical" evidence="16">
    <location>
        <begin position="168"/>
        <end position="190"/>
    </location>
</feature>
<evidence type="ECO:0000256" key="11">
    <source>
        <dbReference type="ARBA" id="ARBA00023136"/>
    </source>
</evidence>
<organism evidence="17">
    <name type="scientific">Tetrabrachium ocellatum</name>
    <name type="common">Four-armed frogfish</name>
    <dbReference type="NCBI Taxonomy" id="242972"/>
    <lineage>
        <taxon>Eukaryota</taxon>
        <taxon>Metazoa</taxon>
        <taxon>Chordata</taxon>
        <taxon>Craniata</taxon>
        <taxon>Vertebrata</taxon>
        <taxon>Euteleostomi</taxon>
        <taxon>Actinopterygii</taxon>
        <taxon>Neopterygii</taxon>
        <taxon>Teleostei</taxon>
        <taxon>Neoteleostei</taxon>
        <taxon>Acanthomorphata</taxon>
        <taxon>Eupercaria</taxon>
        <taxon>Lophiiformes</taxon>
        <taxon>Antennarioidei</taxon>
        <taxon>Tetrabrachiidae</taxon>
        <taxon>Tetrabrachium</taxon>
    </lineage>
</organism>
<feature type="transmembrane region" description="Helical" evidence="16">
    <location>
        <begin position="12"/>
        <end position="32"/>
    </location>
</feature>
<dbReference type="NCBIfam" id="TIGR01131">
    <property type="entry name" value="ATP_synt_6_or_A"/>
    <property type="match status" value="1"/>
</dbReference>
<keyword evidence="6" id="KW-0375">Hydrogen ion transport</keyword>
<keyword evidence="11 16" id="KW-0472">Membrane</keyword>
<evidence type="ECO:0000256" key="15">
    <source>
        <dbReference type="RuleBase" id="RU004450"/>
    </source>
</evidence>
<feature type="transmembrane region" description="Helical" evidence="16">
    <location>
        <begin position="202"/>
        <end position="229"/>
    </location>
</feature>
<dbReference type="PRINTS" id="PR00123">
    <property type="entry name" value="ATPASEA"/>
</dbReference>
<geneLocation type="mitochondrion" evidence="17"/>
<evidence type="ECO:0000256" key="8">
    <source>
        <dbReference type="ARBA" id="ARBA00022989"/>
    </source>
</evidence>
<accession>D3KRD7</accession>
<keyword evidence="10 17" id="KW-0496">Mitochondrion</keyword>
<dbReference type="InterPro" id="IPR045083">
    <property type="entry name" value="ATP_synth_F0_asu_bact/mt"/>
</dbReference>
<dbReference type="GO" id="GO:0005743">
    <property type="term" value="C:mitochondrial inner membrane"/>
    <property type="evidence" value="ECO:0007669"/>
    <property type="project" value="UniProtKB-SubCell"/>
</dbReference>
<evidence type="ECO:0000256" key="6">
    <source>
        <dbReference type="ARBA" id="ARBA00022781"/>
    </source>
</evidence>
<evidence type="ECO:0000313" key="17">
    <source>
        <dbReference type="EMBL" id="BAI77024.1"/>
    </source>
</evidence>
<dbReference type="Gene3D" id="1.20.120.220">
    <property type="entry name" value="ATP synthase, F0 complex, subunit A"/>
    <property type="match status" value="1"/>
</dbReference>
<dbReference type="PANTHER" id="PTHR11410:SF0">
    <property type="entry name" value="ATP SYNTHASE SUBUNIT A"/>
    <property type="match status" value="1"/>
</dbReference>
<keyword evidence="8 16" id="KW-1133">Transmembrane helix</keyword>
<feature type="transmembrane region" description="Helical" evidence="16">
    <location>
        <begin position="102"/>
        <end position="121"/>
    </location>
</feature>
<evidence type="ECO:0000256" key="12">
    <source>
        <dbReference type="ARBA" id="ARBA00023310"/>
    </source>
</evidence>
<dbReference type="PANTHER" id="PTHR11410">
    <property type="entry name" value="ATP SYNTHASE SUBUNIT A"/>
    <property type="match status" value="1"/>
</dbReference>
<evidence type="ECO:0000256" key="9">
    <source>
        <dbReference type="ARBA" id="ARBA00023065"/>
    </source>
</evidence>
<dbReference type="SUPFAM" id="SSF81336">
    <property type="entry name" value="F1F0 ATP synthase subunit A"/>
    <property type="match status" value="1"/>
</dbReference>
<evidence type="ECO:0000256" key="1">
    <source>
        <dbReference type="ARBA" id="ARBA00004225"/>
    </source>
</evidence>
<evidence type="ECO:0000256" key="16">
    <source>
        <dbReference type="SAM" id="Phobius"/>
    </source>
</evidence>
<dbReference type="Pfam" id="PF00119">
    <property type="entry name" value="ATP-synt_A"/>
    <property type="match status" value="1"/>
</dbReference>
<evidence type="ECO:0000256" key="4">
    <source>
        <dbReference type="ARBA" id="ARBA00022547"/>
    </source>
</evidence>
<keyword evidence="4" id="KW-0138">CF(0)</keyword>
<sequence length="234" mass="26513">MVLNIMDELFSVPFLLYIFPLTIPALVLPCILMRPPARPRWLGSRFGVLQRWFIFESVRVLFARLGRKCHMWVVLLVAIFNYIILLNCLGLLPYAFAATAHLSITLGMAVPMWLVTAVLGFRRRKLNKLADFVPFRVPRFLAPFLALIEVLSFIIRPLVLGLRLAANITAGHIIVRLLAGGVSIMAYSGFYGYPVACVVISFLFFIVVLEFMVALIQAYVFVMLLILYLEEGDE</sequence>
<dbReference type="InterPro" id="IPR000568">
    <property type="entry name" value="ATP_synth_F0_asu"/>
</dbReference>
<keyword evidence="3" id="KW-0813">Transport</keyword>
<comment type="subunit">
    <text evidence="14">Component of the ATP synthase complex composed at least of ATP5F1A/subunit alpha, ATP5F1B/subunit beta, ATP5MC1/subunit c (homooctomer), MT-ATP6/subunit a, MT-ATP8/subunit 8, ATP5ME/subunit e, ATP5MF/subunit f, ATP5MG/subunit g, ATP5MK/subunit k, ATP5MJ/subunit j, ATP5F1C/subunit gamma, ATP5F1D/subunit delta, ATP5F1E/subunit epsilon, ATP5PF/subunit F6, ATP5PB/subunit b, ATP5PD/subunit d, ATP5PO/subunit OSCP. ATP synthase complex consists of a soluble F(1) head domain (subunits alpha(3) and beta(3)) - the catalytic core - and a membrane F(0) domain - the membrane proton channel (subunits c, a, 8, e, f, g, k and j). These two domains are linked by a central stalk (subunits gamma, delta, and epsilon) rotating inside the F1 region and a stationary peripheral stalk (subunits F6, b, d, and OSCP). Interacts with DNAJC30; interaction is direct.</text>
</comment>
<keyword evidence="9" id="KW-0406">Ion transport</keyword>
<protein>
    <recommendedName>
        <fullName evidence="15">ATP synthase subunit a</fullName>
    </recommendedName>
</protein>
<evidence type="ECO:0000256" key="3">
    <source>
        <dbReference type="ARBA" id="ARBA00022448"/>
    </source>
</evidence>
<evidence type="ECO:0000256" key="5">
    <source>
        <dbReference type="ARBA" id="ARBA00022692"/>
    </source>
</evidence>
<dbReference type="CDD" id="cd00310">
    <property type="entry name" value="ATP-synt_Fo_a_6"/>
    <property type="match status" value="1"/>
</dbReference>
<reference evidence="17" key="1">
    <citation type="journal article" date="2010" name="BMC Evol. Biol.">
        <title>Evolutionary history of anglerfishes (Teleostei: Lophiiformes): a mitogenomic perspective.</title>
        <authorList>
            <person name="Miya M."/>
            <person name="Pietsch T.W."/>
            <person name="Orr J.W."/>
            <person name="Arnold R.J."/>
            <person name="Satoh T.P."/>
            <person name="Shedlock A.M."/>
            <person name="Ho H.-C."/>
            <person name="Shimazaki M."/>
            <person name="Yabe M."/>
            <person name="Nishida M."/>
        </authorList>
    </citation>
    <scope>NUCLEOTIDE SEQUENCE</scope>
</reference>
<dbReference type="GO" id="GO:0046933">
    <property type="term" value="F:proton-transporting ATP synthase activity, rotational mechanism"/>
    <property type="evidence" value="ECO:0007669"/>
    <property type="project" value="TreeGrafter"/>
</dbReference>
<keyword evidence="12" id="KW-0066">ATP synthesis</keyword>
<evidence type="ECO:0000256" key="13">
    <source>
        <dbReference type="ARBA" id="ARBA00024169"/>
    </source>
</evidence>
<dbReference type="GO" id="GO:0045259">
    <property type="term" value="C:proton-transporting ATP synthase complex"/>
    <property type="evidence" value="ECO:0007669"/>
    <property type="project" value="UniProtKB-KW"/>
</dbReference>
<dbReference type="InterPro" id="IPR035908">
    <property type="entry name" value="F0_ATP_A_sf"/>
</dbReference>
<evidence type="ECO:0000256" key="2">
    <source>
        <dbReference type="ARBA" id="ARBA00006810"/>
    </source>
</evidence>
<feature type="transmembrane region" description="Helical" evidence="16">
    <location>
        <begin position="72"/>
        <end position="96"/>
    </location>
</feature>
<dbReference type="AlphaFoldDB" id="D3KRD7"/>
<proteinExistence type="inferred from homology"/>
<comment type="similarity">
    <text evidence="2">Belongs to the ATPase A chain family.</text>
</comment>
<comment type="catalytic activity">
    <reaction evidence="13">
        <text>H(+)(in) = H(+)(out)</text>
        <dbReference type="Rhea" id="RHEA:34979"/>
        <dbReference type="ChEBI" id="CHEBI:15378"/>
    </reaction>
</comment>
<name>D3KRD7_TETOC</name>
<dbReference type="EMBL" id="AB282831">
    <property type="protein sequence ID" value="BAI77024.1"/>
    <property type="molecule type" value="Genomic_DNA"/>
</dbReference>
<feature type="transmembrane region" description="Helical" evidence="16">
    <location>
        <begin position="141"/>
        <end position="162"/>
    </location>
</feature>
<keyword evidence="5 16" id="KW-0812">Transmembrane</keyword>
<gene>
    <name evidence="17" type="primary">ATPase 6</name>
</gene>
<evidence type="ECO:0000256" key="10">
    <source>
        <dbReference type="ARBA" id="ARBA00023128"/>
    </source>
</evidence>